<dbReference type="Pfam" id="PF08592">
    <property type="entry name" value="Anthrone_oxy"/>
    <property type="match status" value="1"/>
</dbReference>
<feature type="transmembrane region" description="Helical" evidence="1">
    <location>
        <begin position="85"/>
        <end position="106"/>
    </location>
</feature>
<keyword evidence="1" id="KW-0812">Transmembrane</keyword>
<feature type="transmembrane region" description="Helical" evidence="1">
    <location>
        <begin position="140"/>
        <end position="157"/>
    </location>
</feature>
<proteinExistence type="predicted"/>
<protein>
    <submittedName>
        <fullName evidence="2">DUF1772 domain-containing protein</fullName>
    </submittedName>
</protein>
<dbReference type="InterPro" id="IPR013901">
    <property type="entry name" value="Anthrone_oxy"/>
</dbReference>
<keyword evidence="3" id="KW-1185">Reference proteome</keyword>
<reference evidence="2 3" key="1">
    <citation type="submission" date="2019-10" db="EMBL/GenBank/DDBJ databases">
        <title>Description of Paenibacillus choica sp. nov.</title>
        <authorList>
            <person name="Carlier A."/>
            <person name="Qi S."/>
        </authorList>
    </citation>
    <scope>NUCLEOTIDE SEQUENCE [LARGE SCALE GENOMIC DNA]</scope>
    <source>
        <strain evidence="2 3">LMG 31460</strain>
    </source>
</reference>
<dbReference type="Proteomes" id="UP000658690">
    <property type="component" value="Unassembled WGS sequence"/>
</dbReference>
<gene>
    <name evidence="2" type="ORF">GC102_23425</name>
</gene>
<comment type="caution">
    <text evidence="2">The sequence shown here is derived from an EMBL/GenBank/DDBJ whole genome shotgun (WGS) entry which is preliminary data.</text>
</comment>
<feature type="transmembrane region" description="Helical" evidence="1">
    <location>
        <begin position="7"/>
        <end position="37"/>
    </location>
</feature>
<keyword evidence="1" id="KW-1133">Transmembrane helix</keyword>
<sequence>MNKLLYYLTFASALGSGLLSGVFFAFSAFVMTALARLSVDQGISVMQAINTTILKSLFILIFFGATLLAIILGIASVIKLSTAGAAYVFIGSLLIIVGVFLVTILFNVPLNETLVSVISGSAEGSRVWKAYLVGWMPWNHIRTISSIAALACFIIALRKW</sequence>
<feature type="transmembrane region" description="Helical" evidence="1">
    <location>
        <begin position="57"/>
        <end position="78"/>
    </location>
</feature>
<evidence type="ECO:0000313" key="2">
    <source>
        <dbReference type="EMBL" id="NOU88677.1"/>
    </source>
</evidence>
<evidence type="ECO:0000256" key="1">
    <source>
        <dbReference type="SAM" id="Phobius"/>
    </source>
</evidence>
<accession>A0ABX1Z680</accession>
<organism evidence="2 3">
    <name type="scientific">Paenibacillus germinis</name>
    <dbReference type="NCBI Taxonomy" id="2654979"/>
    <lineage>
        <taxon>Bacteria</taxon>
        <taxon>Bacillati</taxon>
        <taxon>Bacillota</taxon>
        <taxon>Bacilli</taxon>
        <taxon>Bacillales</taxon>
        <taxon>Paenibacillaceae</taxon>
        <taxon>Paenibacillus</taxon>
    </lineage>
</organism>
<evidence type="ECO:0000313" key="3">
    <source>
        <dbReference type="Proteomes" id="UP000658690"/>
    </source>
</evidence>
<dbReference type="EMBL" id="WHOC01000131">
    <property type="protein sequence ID" value="NOU88677.1"/>
    <property type="molecule type" value="Genomic_DNA"/>
</dbReference>
<name>A0ABX1Z680_9BACL</name>
<dbReference type="RefSeq" id="WP_171691668.1">
    <property type="nucleotide sequence ID" value="NZ_WHOC01000131.1"/>
</dbReference>
<keyword evidence="1" id="KW-0472">Membrane</keyword>